<reference evidence="1 2" key="1">
    <citation type="journal article" date="2018" name="Sci. Rep.">
        <title>Comparative analysis of the Pocillopora damicornis genome highlights role of immune system in coral evolution.</title>
        <authorList>
            <person name="Cunning R."/>
            <person name="Bay R.A."/>
            <person name="Gillette P."/>
            <person name="Baker A.C."/>
            <person name="Traylor-Knowles N."/>
        </authorList>
    </citation>
    <scope>NUCLEOTIDE SEQUENCE [LARGE SCALE GENOMIC DNA]</scope>
    <source>
        <strain evidence="1">RSMAS</strain>
        <tissue evidence="1">Whole animal</tissue>
    </source>
</reference>
<organism evidence="1 2">
    <name type="scientific">Pocillopora damicornis</name>
    <name type="common">Cauliflower coral</name>
    <name type="synonym">Millepora damicornis</name>
    <dbReference type="NCBI Taxonomy" id="46731"/>
    <lineage>
        <taxon>Eukaryota</taxon>
        <taxon>Metazoa</taxon>
        <taxon>Cnidaria</taxon>
        <taxon>Anthozoa</taxon>
        <taxon>Hexacorallia</taxon>
        <taxon>Scleractinia</taxon>
        <taxon>Astrocoeniina</taxon>
        <taxon>Pocilloporidae</taxon>
        <taxon>Pocillopora</taxon>
    </lineage>
</organism>
<protein>
    <submittedName>
        <fullName evidence="1">Uncharacterized protein</fullName>
    </submittedName>
</protein>
<evidence type="ECO:0000313" key="1">
    <source>
        <dbReference type="EMBL" id="RMX34732.1"/>
    </source>
</evidence>
<dbReference type="AlphaFoldDB" id="A0A3M6T425"/>
<comment type="caution">
    <text evidence="1">The sequence shown here is derived from an EMBL/GenBank/DDBJ whole genome shotgun (WGS) entry which is preliminary data.</text>
</comment>
<dbReference type="EMBL" id="RCHS01004377">
    <property type="protein sequence ID" value="RMX34732.1"/>
    <property type="molecule type" value="Genomic_DNA"/>
</dbReference>
<name>A0A3M6T425_POCDA</name>
<sequence length="136" mass="15324">MVLQVVVKGTMFTEMAMKLLIQNENGNKVKESSIGLLQHSRILMCGVPSKKEASQRHKKPTNGTQTHLQVEDLNQSVESKGAAQGCSQWHKSEKQLACPTQYAESTAVDLSNSLRNEKEAENFLYPRKRTYLGQRF</sequence>
<accession>A0A3M6T425</accession>
<keyword evidence="2" id="KW-1185">Reference proteome</keyword>
<dbReference type="Proteomes" id="UP000275408">
    <property type="component" value="Unassembled WGS sequence"/>
</dbReference>
<evidence type="ECO:0000313" key="2">
    <source>
        <dbReference type="Proteomes" id="UP000275408"/>
    </source>
</evidence>
<gene>
    <name evidence="1" type="ORF">pdam_00010184</name>
</gene>
<proteinExistence type="predicted"/>